<reference evidence="5 6" key="1">
    <citation type="submission" date="2019-09" db="EMBL/GenBank/DDBJ databases">
        <title>Genome sequence and assembly of Flavobacterium sp.</title>
        <authorList>
            <person name="Chhetri G."/>
        </authorList>
    </citation>
    <scope>NUCLEOTIDE SEQUENCE [LARGE SCALE GENOMIC DNA]</scope>
    <source>
        <strain evidence="5 6">SNL9</strain>
    </source>
</reference>
<dbReference type="GO" id="GO:0009073">
    <property type="term" value="P:aromatic amino acid family biosynthetic process"/>
    <property type="evidence" value="ECO:0007669"/>
    <property type="project" value="UniProtKB-KW"/>
</dbReference>
<dbReference type="InterPro" id="IPR046346">
    <property type="entry name" value="Aminoacid_DH-like_N_sf"/>
</dbReference>
<dbReference type="PANTHER" id="PTHR21089">
    <property type="entry name" value="SHIKIMATE DEHYDROGENASE"/>
    <property type="match status" value="1"/>
</dbReference>
<evidence type="ECO:0000256" key="2">
    <source>
        <dbReference type="ARBA" id="ARBA00023002"/>
    </source>
</evidence>
<evidence type="ECO:0000313" key="6">
    <source>
        <dbReference type="Proteomes" id="UP000325141"/>
    </source>
</evidence>
<dbReference type="GO" id="GO:0019632">
    <property type="term" value="P:shikimate metabolic process"/>
    <property type="evidence" value="ECO:0007669"/>
    <property type="project" value="TreeGrafter"/>
</dbReference>
<dbReference type="Pfam" id="PF08501">
    <property type="entry name" value="Shikimate_dh_N"/>
    <property type="match status" value="1"/>
</dbReference>
<dbReference type="InterPro" id="IPR022893">
    <property type="entry name" value="Shikimate_DH_fam"/>
</dbReference>
<keyword evidence="2" id="KW-0560">Oxidoreductase</keyword>
<dbReference type="Proteomes" id="UP000325141">
    <property type="component" value="Unassembled WGS sequence"/>
</dbReference>
<dbReference type="PANTHER" id="PTHR21089:SF1">
    <property type="entry name" value="BIFUNCTIONAL 3-DEHYDROQUINATE DEHYDRATASE_SHIKIMATE DEHYDROGENASE, CHLOROPLASTIC"/>
    <property type="match status" value="1"/>
</dbReference>
<evidence type="ECO:0000256" key="1">
    <source>
        <dbReference type="ARBA" id="ARBA00004871"/>
    </source>
</evidence>
<evidence type="ECO:0000256" key="3">
    <source>
        <dbReference type="ARBA" id="ARBA00023141"/>
    </source>
</evidence>
<comment type="caution">
    <text evidence="5">The sequence shown here is derived from an EMBL/GenBank/DDBJ whole genome shotgun (WGS) entry which is preliminary data.</text>
</comment>
<dbReference type="InterPro" id="IPR036291">
    <property type="entry name" value="NAD(P)-bd_dom_sf"/>
</dbReference>
<evidence type="ECO:0000313" key="5">
    <source>
        <dbReference type="EMBL" id="KAA5537751.1"/>
    </source>
</evidence>
<sequence>MKTYGLIGKKIGYSFSRNYFNNKFKNENRLNSQYINFDIDNLSELNNIFNINNYGFNVTIPYKETIIPYLDSLDFHAEKIGAVNTIQIKKGKKIGFNTDWIGFKKSLEPLLKPHHKKALILGTGGASKAVIYALKQLQIQTLIVSRNGETTYEDLSEEIIQNNTIIINCTPVGTFPNTDSAPEIPYQFITKNHLVYDLIYNPAETLFLKKSKENGAVTKNGLEMLEIQAEESWKIWNSSY</sequence>
<dbReference type="RefSeq" id="WP_150010323.1">
    <property type="nucleotide sequence ID" value="NZ_VWSG01000002.1"/>
</dbReference>
<organism evidence="5 6">
    <name type="scientific">Paenimyroides baculatum</name>
    <dbReference type="NCBI Taxonomy" id="2608000"/>
    <lineage>
        <taxon>Bacteria</taxon>
        <taxon>Pseudomonadati</taxon>
        <taxon>Bacteroidota</taxon>
        <taxon>Flavobacteriia</taxon>
        <taxon>Flavobacteriales</taxon>
        <taxon>Flavobacteriaceae</taxon>
        <taxon>Paenimyroides</taxon>
    </lineage>
</organism>
<gene>
    <name evidence="5" type="ORF">F0460_03550</name>
</gene>
<evidence type="ECO:0000259" key="4">
    <source>
        <dbReference type="Pfam" id="PF08501"/>
    </source>
</evidence>
<dbReference type="SUPFAM" id="SSF51735">
    <property type="entry name" value="NAD(P)-binding Rossmann-fold domains"/>
    <property type="match status" value="1"/>
</dbReference>
<accession>A0A5M6CR57</accession>
<feature type="domain" description="Shikimate dehydrogenase substrate binding N-terminal" evidence="4">
    <location>
        <begin position="6"/>
        <end position="86"/>
    </location>
</feature>
<dbReference type="InterPro" id="IPR013708">
    <property type="entry name" value="Shikimate_DH-bd_N"/>
</dbReference>
<name>A0A5M6CR57_9FLAO</name>
<dbReference type="GO" id="GO:0009423">
    <property type="term" value="P:chorismate biosynthetic process"/>
    <property type="evidence" value="ECO:0007669"/>
    <property type="project" value="TreeGrafter"/>
</dbReference>
<dbReference type="AlphaFoldDB" id="A0A5M6CR57"/>
<keyword evidence="6" id="KW-1185">Reference proteome</keyword>
<dbReference type="EMBL" id="VWSG01000002">
    <property type="protein sequence ID" value="KAA5537751.1"/>
    <property type="molecule type" value="Genomic_DNA"/>
</dbReference>
<dbReference type="SUPFAM" id="SSF53223">
    <property type="entry name" value="Aminoacid dehydrogenase-like, N-terminal domain"/>
    <property type="match status" value="1"/>
</dbReference>
<dbReference type="GO" id="GO:0050661">
    <property type="term" value="F:NADP binding"/>
    <property type="evidence" value="ECO:0007669"/>
    <property type="project" value="TreeGrafter"/>
</dbReference>
<dbReference type="Gene3D" id="3.40.50.10860">
    <property type="entry name" value="Leucine Dehydrogenase, chain A, domain 1"/>
    <property type="match status" value="1"/>
</dbReference>
<keyword evidence="3" id="KW-0028">Amino-acid biosynthesis</keyword>
<keyword evidence="3" id="KW-0057">Aromatic amino acid biosynthesis</keyword>
<protein>
    <submittedName>
        <fullName evidence="5">Shikimate dehydrogenase</fullName>
    </submittedName>
</protein>
<dbReference type="GO" id="GO:0005829">
    <property type="term" value="C:cytosol"/>
    <property type="evidence" value="ECO:0007669"/>
    <property type="project" value="TreeGrafter"/>
</dbReference>
<dbReference type="Gene3D" id="3.40.50.720">
    <property type="entry name" value="NAD(P)-binding Rossmann-like Domain"/>
    <property type="match status" value="1"/>
</dbReference>
<comment type="pathway">
    <text evidence="1">Metabolic intermediate biosynthesis; chorismate biosynthesis; chorismate from D-erythrose 4-phosphate and phosphoenolpyruvate: step 4/7.</text>
</comment>
<dbReference type="GO" id="GO:0004764">
    <property type="term" value="F:shikimate 3-dehydrogenase (NADP+) activity"/>
    <property type="evidence" value="ECO:0007669"/>
    <property type="project" value="InterPro"/>
</dbReference>
<dbReference type="CDD" id="cd01065">
    <property type="entry name" value="NAD_bind_Shikimate_DH"/>
    <property type="match status" value="1"/>
</dbReference>
<proteinExistence type="predicted"/>